<feature type="transmembrane region" description="Helical" evidence="1">
    <location>
        <begin position="119"/>
        <end position="136"/>
    </location>
</feature>
<keyword evidence="1" id="KW-0812">Transmembrane</keyword>
<evidence type="ECO:0000313" key="3">
    <source>
        <dbReference type="Proteomes" id="UP000267268"/>
    </source>
</evidence>
<feature type="transmembrane region" description="Helical" evidence="1">
    <location>
        <begin position="21"/>
        <end position="40"/>
    </location>
</feature>
<evidence type="ECO:0000256" key="1">
    <source>
        <dbReference type="SAM" id="Phobius"/>
    </source>
</evidence>
<name>A0A3Q9FND0_9BACT</name>
<evidence type="ECO:0000313" key="2">
    <source>
        <dbReference type="EMBL" id="AZQ61069.1"/>
    </source>
</evidence>
<sequence>MTTFISKIRAIFPSYASKGTIVFSSFFIFFSSFLTIDFFLPKQFDIAYIYDVEFSGNDGILVRSENTANFVIESNQVLLDDIGSELYVYKTPIFKRIDPVVSKSDHTTFNVCYNLRSTYFIPCILTLLLSILMLYTKPSEDRDINFQGVLGAIIIILQIIIVMLNFNALFLLGS</sequence>
<dbReference type="AlphaFoldDB" id="A0A3Q9FND0"/>
<keyword evidence="1" id="KW-0472">Membrane</keyword>
<dbReference type="Proteomes" id="UP000267268">
    <property type="component" value="Chromosome 1"/>
</dbReference>
<keyword evidence="1" id="KW-1133">Transmembrane helix</keyword>
<dbReference type="KEGG" id="fll:EI427_02200"/>
<dbReference type="EMBL" id="CP034562">
    <property type="protein sequence ID" value="AZQ61069.1"/>
    <property type="molecule type" value="Genomic_DNA"/>
</dbReference>
<organism evidence="2 3">
    <name type="scientific">Flammeovirga pectinis</name>
    <dbReference type="NCBI Taxonomy" id="2494373"/>
    <lineage>
        <taxon>Bacteria</taxon>
        <taxon>Pseudomonadati</taxon>
        <taxon>Bacteroidota</taxon>
        <taxon>Cytophagia</taxon>
        <taxon>Cytophagales</taxon>
        <taxon>Flammeovirgaceae</taxon>
        <taxon>Flammeovirga</taxon>
    </lineage>
</organism>
<dbReference type="OrthoDB" id="9832102at2"/>
<dbReference type="RefSeq" id="WP_126611135.1">
    <property type="nucleotide sequence ID" value="NZ_CP034562.1"/>
</dbReference>
<proteinExistence type="predicted"/>
<gene>
    <name evidence="2" type="ORF">EI427_02200</name>
</gene>
<keyword evidence="3" id="KW-1185">Reference proteome</keyword>
<feature type="transmembrane region" description="Helical" evidence="1">
    <location>
        <begin position="148"/>
        <end position="172"/>
    </location>
</feature>
<reference evidence="2 3" key="1">
    <citation type="submission" date="2018-12" db="EMBL/GenBank/DDBJ databases">
        <title>Flammeovirga pectinis sp. nov., isolated from the gut of the Korean scallop, Patinopecten yessoensis.</title>
        <authorList>
            <person name="Bae J.-W."/>
            <person name="Jeong Y.-S."/>
            <person name="Kang W."/>
        </authorList>
    </citation>
    <scope>NUCLEOTIDE SEQUENCE [LARGE SCALE GENOMIC DNA]</scope>
    <source>
        <strain evidence="2 3">L12M1</strain>
    </source>
</reference>
<protein>
    <submittedName>
        <fullName evidence="2">Uncharacterized protein</fullName>
    </submittedName>
</protein>
<accession>A0A3Q9FND0</accession>